<dbReference type="KEGG" id="phb:HYN04_01200"/>
<dbReference type="EMBL" id="CP029479">
    <property type="protein sequence ID" value="AWM76499.1"/>
    <property type="molecule type" value="Genomic_DNA"/>
</dbReference>
<keyword evidence="2 4" id="KW-0808">Transferase</keyword>
<sequence length="189" mass="19735">MRIVSGALKGRSLAAPPGQGTRPTSDRARQAVFNILEHAAWAPPLADARVIDLFAGSGALGFEALSRGAAFCLFVETEAAARGAIRDNAEAFALFGRTRIHRRDATDLGVRPGADGPAFTLAFLDPPYGQGLGETALARLRDGGWLAPGAIAVLETGAAEPAPQAPGYTLLDARTWGAAKVWFLQLDGD</sequence>
<organism evidence="4 5">
    <name type="scientific">Phenylobacterium parvum</name>
    <dbReference type="NCBI Taxonomy" id="2201350"/>
    <lineage>
        <taxon>Bacteria</taxon>
        <taxon>Pseudomonadati</taxon>
        <taxon>Pseudomonadota</taxon>
        <taxon>Alphaproteobacteria</taxon>
        <taxon>Caulobacterales</taxon>
        <taxon>Caulobacteraceae</taxon>
        <taxon>Phenylobacterium</taxon>
    </lineage>
</organism>
<protein>
    <submittedName>
        <fullName evidence="4">16S rRNA (Guanine(966)-N(2))-methyltransferase RsmD</fullName>
    </submittedName>
</protein>
<gene>
    <name evidence="4" type="primary">rsmD</name>
    <name evidence="4" type="ORF">HYN04_01200</name>
</gene>
<evidence type="ECO:0000313" key="5">
    <source>
        <dbReference type="Proteomes" id="UP000247763"/>
    </source>
</evidence>
<keyword evidence="5" id="KW-1185">Reference proteome</keyword>
<dbReference type="CDD" id="cd02440">
    <property type="entry name" value="AdoMet_MTases"/>
    <property type="match status" value="1"/>
</dbReference>
<keyword evidence="1 4" id="KW-0489">Methyltransferase</keyword>
<dbReference type="PANTHER" id="PTHR43542:SF1">
    <property type="entry name" value="METHYLTRANSFERASE"/>
    <property type="match status" value="1"/>
</dbReference>
<dbReference type="PANTHER" id="PTHR43542">
    <property type="entry name" value="METHYLTRANSFERASE"/>
    <property type="match status" value="1"/>
</dbReference>
<dbReference type="GO" id="GO:0008168">
    <property type="term" value="F:methyltransferase activity"/>
    <property type="evidence" value="ECO:0007669"/>
    <property type="project" value="UniProtKB-KW"/>
</dbReference>
<dbReference type="Proteomes" id="UP000247763">
    <property type="component" value="Chromosome"/>
</dbReference>
<dbReference type="GO" id="GO:0031167">
    <property type="term" value="P:rRNA methylation"/>
    <property type="evidence" value="ECO:0007669"/>
    <property type="project" value="InterPro"/>
</dbReference>
<evidence type="ECO:0000256" key="1">
    <source>
        <dbReference type="ARBA" id="ARBA00022603"/>
    </source>
</evidence>
<dbReference type="InterPro" id="IPR004398">
    <property type="entry name" value="RNA_MeTrfase_RsmD"/>
</dbReference>
<evidence type="ECO:0000313" key="4">
    <source>
        <dbReference type="EMBL" id="AWM76499.1"/>
    </source>
</evidence>
<name>A0A2Z3HUX9_9CAUL</name>
<dbReference type="SUPFAM" id="SSF53335">
    <property type="entry name" value="S-adenosyl-L-methionine-dependent methyltransferases"/>
    <property type="match status" value="1"/>
</dbReference>
<dbReference type="Pfam" id="PF03602">
    <property type="entry name" value="Cons_hypoth95"/>
    <property type="match status" value="1"/>
</dbReference>
<reference evidence="5" key="1">
    <citation type="submission" date="2018-05" db="EMBL/GenBank/DDBJ databases">
        <title>Genome sequencing of Phenylobacterium sp. HYN0004.</title>
        <authorList>
            <person name="Yi H."/>
            <person name="Baek C."/>
        </authorList>
    </citation>
    <scope>NUCLEOTIDE SEQUENCE [LARGE SCALE GENOMIC DNA]</scope>
    <source>
        <strain evidence="5">HYN0004</strain>
    </source>
</reference>
<dbReference type="OrthoDB" id="9803017at2"/>
<dbReference type="PIRSF" id="PIRSF004553">
    <property type="entry name" value="CHP00095"/>
    <property type="match status" value="1"/>
</dbReference>
<accession>A0A2Z3HUX9</accession>
<dbReference type="Gene3D" id="3.40.50.150">
    <property type="entry name" value="Vaccinia Virus protein VP39"/>
    <property type="match status" value="1"/>
</dbReference>
<dbReference type="NCBIfam" id="TIGR00095">
    <property type="entry name" value="16S rRNA (guanine(966)-N(2))-methyltransferase RsmD"/>
    <property type="match status" value="1"/>
</dbReference>
<proteinExistence type="predicted"/>
<evidence type="ECO:0000256" key="3">
    <source>
        <dbReference type="SAM" id="MobiDB-lite"/>
    </source>
</evidence>
<dbReference type="AlphaFoldDB" id="A0A2Z3HUX9"/>
<dbReference type="RefSeq" id="WP_110449068.1">
    <property type="nucleotide sequence ID" value="NZ_CP029479.1"/>
</dbReference>
<dbReference type="InterPro" id="IPR029063">
    <property type="entry name" value="SAM-dependent_MTases_sf"/>
</dbReference>
<feature type="region of interest" description="Disordered" evidence="3">
    <location>
        <begin position="1"/>
        <end position="25"/>
    </location>
</feature>
<evidence type="ECO:0000256" key="2">
    <source>
        <dbReference type="ARBA" id="ARBA00022679"/>
    </source>
</evidence>